<evidence type="ECO:0000256" key="1">
    <source>
        <dbReference type="ARBA" id="ARBA00022737"/>
    </source>
</evidence>
<evidence type="ECO:0000256" key="2">
    <source>
        <dbReference type="SAM" id="Coils"/>
    </source>
</evidence>
<dbReference type="SMART" id="SM00368">
    <property type="entry name" value="LRR_RI"/>
    <property type="match status" value="9"/>
</dbReference>
<dbReference type="InterPro" id="IPR052201">
    <property type="entry name" value="LRR-containing_regulator"/>
</dbReference>
<gene>
    <name evidence="3" type="ORF">Edafosvirus66_2</name>
</gene>
<evidence type="ECO:0000313" key="3">
    <source>
        <dbReference type="EMBL" id="AYV78979.1"/>
    </source>
</evidence>
<dbReference type="SUPFAM" id="SSF52047">
    <property type="entry name" value="RNI-like"/>
    <property type="match status" value="1"/>
</dbReference>
<name>A0A3G5A077_9VIRU</name>
<keyword evidence="2" id="KW-0175">Coiled coil</keyword>
<dbReference type="InterPro" id="IPR001611">
    <property type="entry name" value="Leu-rich_rpt"/>
</dbReference>
<protein>
    <recommendedName>
        <fullName evidence="4">Leucine-rich repeat protein</fullName>
    </recommendedName>
</protein>
<feature type="coiled-coil region" evidence="2">
    <location>
        <begin position="94"/>
        <end position="121"/>
    </location>
</feature>
<dbReference type="EMBL" id="MK072131">
    <property type="protein sequence ID" value="AYV78979.1"/>
    <property type="molecule type" value="Genomic_DNA"/>
</dbReference>
<accession>A0A3G5A077</accession>
<reference evidence="3" key="1">
    <citation type="submission" date="2018-10" db="EMBL/GenBank/DDBJ databases">
        <title>Hidden diversity of soil giant viruses.</title>
        <authorList>
            <person name="Schulz F."/>
            <person name="Alteio L."/>
            <person name="Goudeau D."/>
            <person name="Ryan E.M."/>
            <person name="Malmstrom R.R."/>
            <person name="Blanchard J."/>
            <person name="Woyke T."/>
        </authorList>
    </citation>
    <scope>NUCLEOTIDE SEQUENCE</scope>
    <source>
        <strain evidence="3">EDV1</strain>
    </source>
</reference>
<dbReference type="Gene3D" id="3.80.10.10">
    <property type="entry name" value="Ribonuclease Inhibitor"/>
    <property type="match status" value="4"/>
</dbReference>
<dbReference type="PANTHER" id="PTHR24111">
    <property type="entry name" value="LEUCINE-RICH REPEAT-CONTAINING PROTEIN 34"/>
    <property type="match status" value="1"/>
</dbReference>
<dbReference type="PANTHER" id="PTHR24111:SF0">
    <property type="entry name" value="LEUCINE-RICH REPEAT-CONTAINING PROTEIN"/>
    <property type="match status" value="1"/>
</dbReference>
<proteinExistence type="predicted"/>
<sequence length="566" mass="64822">MTANIDINYWEQLLTSLNNVKDEKELNEIADIFVKQLLEDDKNNAISKFATLCPRMKTAIDKKTKIAHKIALKLYPIEKEEDKIASYIAYCQLRSKLKKRYDEHVKKVEEENKQKKKWEADEYKKSRGTGQYCLWSKLKEKKELSNQILNPTPMPVEIAPFEDLKPFFDFLKSNGKLDSNEEFKEFKRGIFYSDGRIDLCKQVVGPTSIGELMKSIRFNQDIKHFLLGNNIINTVGAIEIANFIHNSNDPKSDLAHLKSHIKTWYIAGNEINSEGIQKIAEALKTDNDCTSLWLKRNPLKVEGGKYLGEMLKVNKKLKILDLQNTGLLDEGIKYLMEGLKSNNTLRYLYLDANGITIEGAKCIADYFDHINKTGQKGLTGLWLEMNRMGNDGISVIAESLKNNKSLKRLAVGSNRIEVNGIKNLCDALENHPTLMMLFVGMYKATADMHELGNQIGNEGVKHICKLLENNKKIQLFSISHNNIEIEGINKIAKTISENKSLLYFEYEQFGLKIDQSVRDIINKTINENCINNLGIDFNTFVKNNLKNYKHGSQIRFIDSNYRNNGK</sequence>
<keyword evidence="1" id="KW-0677">Repeat</keyword>
<dbReference type="InterPro" id="IPR032675">
    <property type="entry name" value="LRR_dom_sf"/>
</dbReference>
<dbReference type="Pfam" id="PF13516">
    <property type="entry name" value="LRR_6"/>
    <property type="match status" value="4"/>
</dbReference>
<organism evidence="3">
    <name type="scientific">Edafosvirus sp</name>
    <dbReference type="NCBI Taxonomy" id="2487765"/>
    <lineage>
        <taxon>Viruses</taxon>
        <taxon>Varidnaviria</taxon>
        <taxon>Bamfordvirae</taxon>
        <taxon>Nucleocytoviricota</taxon>
        <taxon>Megaviricetes</taxon>
        <taxon>Imitervirales</taxon>
        <taxon>Mimiviridae</taxon>
        <taxon>Klosneuvirinae</taxon>
    </lineage>
</organism>
<evidence type="ECO:0008006" key="4">
    <source>
        <dbReference type="Google" id="ProtNLM"/>
    </source>
</evidence>